<dbReference type="GO" id="GO:0005759">
    <property type="term" value="C:mitochondrial matrix"/>
    <property type="evidence" value="ECO:0007669"/>
    <property type="project" value="TreeGrafter"/>
</dbReference>
<keyword evidence="5" id="KW-1185">Reference proteome</keyword>
<dbReference type="GO" id="GO:0051603">
    <property type="term" value="P:proteolysis involved in protein catabolic process"/>
    <property type="evidence" value="ECO:0007669"/>
    <property type="project" value="TreeGrafter"/>
</dbReference>
<dbReference type="EMBL" id="BLKM01000518">
    <property type="protein sequence ID" value="GFG34994.1"/>
    <property type="molecule type" value="Genomic_DNA"/>
</dbReference>
<dbReference type="InterPro" id="IPR036691">
    <property type="entry name" value="Endo/exonu/phosph_ase_sf"/>
</dbReference>
<proteinExistence type="predicted"/>
<dbReference type="GO" id="GO:0016887">
    <property type="term" value="F:ATP hydrolysis activity"/>
    <property type="evidence" value="ECO:0007669"/>
    <property type="project" value="TreeGrafter"/>
</dbReference>
<dbReference type="Pfam" id="PF10431">
    <property type="entry name" value="ClpB_D2-small"/>
    <property type="match status" value="1"/>
</dbReference>
<organism evidence="4 5">
    <name type="scientific">Coptotermes formosanus</name>
    <name type="common">Formosan subterranean termite</name>
    <dbReference type="NCBI Taxonomy" id="36987"/>
    <lineage>
        <taxon>Eukaryota</taxon>
        <taxon>Metazoa</taxon>
        <taxon>Ecdysozoa</taxon>
        <taxon>Arthropoda</taxon>
        <taxon>Hexapoda</taxon>
        <taxon>Insecta</taxon>
        <taxon>Pterygota</taxon>
        <taxon>Neoptera</taxon>
        <taxon>Polyneoptera</taxon>
        <taxon>Dictyoptera</taxon>
        <taxon>Blattodea</taxon>
        <taxon>Blattoidea</taxon>
        <taxon>Termitoidae</taxon>
        <taxon>Rhinotermitidae</taxon>
        <taxon>Coptotermes</taxon>
    </lineage>
</organism>
<keyword evidence="2" id="KW-0067">ATP-binding</keyword>
<dbReference type="InterPro" id="IPR019489">
    <property type="entry name" value="Clp_ATPase_C"/>
</dbReference>
<dbReference type="PANTHER" id="PTHR48102:SF7">
    <property type="entry name" value="ATP-DEPENDENT CLP PROTEASE ATP-BINDING SUBUNIT CLPX-LIKE, MITOCHONDRIAL"/>
    <property type="match status" value="1"/>
</dbReference>
<dbReference type="OrthoDB" id="1721884at2759"/>
<dbReference type="AlphaFoldDB" id="A0A6L2PS08"/>
<dbReference type="InterPro" id="IPR050052">
    <property type="entry name" value="ATP-dep_Clp_protease_ClpX"/>
</dbReference>
<dbReference type="SMART" id="SM01086">
    <property type="entry name" value="ClpB_D2-small"/>
    <property type="match status" value="1"/>
</dbReference>
<dbReference type="GO" id="GO:0005524">
    <property type="term" value="F:ATP binding"/>
    <property type="evidence" value="ECO:0007669"/>
    <property type="project" value="UniProtKB-KW"/>
</dbReference>
<evidence type="ECO:0000313" key="5">
    <source>
        <dbReference type="Proteomes" id="UP000502823"/>
    </source>
</evidence>
<protein>
    <recommendedName>
        <fullName evidence="3">Clp ATPase C-terminal domain-containing protein</fullName>
    </recommendedName>
</protein>
<dbReference type="Gene3D" id="3.40.50.300">
    <property type="entry name" value="P-loop containing nucleotide triphosphate hydrolases"/>
    <property type="match status" value="1"/>
</dbReference>
<keyword evidence="1" id="KW-0547">Nucleotide-binding</keyword>
<evidence type="ECO:0000256" key="2">
    <source>
        <dbReference type="ARBA" id="ARBA00022840"/>
    </source>
</evidence>
<gene>
    <name evidence="4" type="ORF">Cfor_01099</name>
</gene>
<evidence type="ECO:0000256" key="1">
    <source>
        <dbReference type="ARBA" id="ARBA00022741"/>
    </source>
</evidence>
<feature type="domain" description="Clp ATPase C-terminal" evidence="3">
    <location>
        <begin position="183"/>
        <end position="264"/>
    </location>
</feature>
<name>A0A6L2PS08_COPFO</name>
<dbReference type="Proteomes" id="UP000502823">
    <property type="component" value="Unassembled WGS sequence"/>
</dbReference>
<reference evidence="5" key="1">
    <citation type="submission" date="2020-01" db="EMBL/GenBank/DDBJ databases">
        <title>Draft genome sequence of the Termite Coptotermes fromosanus.</title>
        <authorList>
            <person name="Itakura S."/>
            <person name="Yosikawa Y."/>
            <person name="Umezawa K."/>
        </authorList>
    </citation>
    <scope>NUCLEOTIDE SEQUENCE [LARGE SCALE GENOMIC DNA]</scope>
</reference>
<dbReference type="PANTHER" id="PTHR48102">
    <property type="entry name" value="ATP-DEPENDENT CLP PROTEASE ATP-BINDING SUBUNIT CLPX-LIKE, MITOCHONDRIAL-RELATED"/>
    <property type="match status" value="1"/>
</dbReference>
<dbReference type="SUPFAM" id="SSF56219">
    <property type="entry name" value="DNase I-like"/>
    <property type="match status" value="1"/>
</dbReference>
<sequence>MLKFPIYSINSTGKTLLAQTVAQCLDVPFAVCYCTSLTPAGYEGRDIESVIARLLQNDNYNVDRAQMGIVLLEGVDYIAAVQGIDQQRVVWWERSSRECPGCVLEGTVVNVPQGNSPHNLHGETVEVDTTHILFVAIGIYDGLDRIISQRINEENLGLGVPASEYPDQHATSLAYQAHQSAATSAEEDNAEKDAYLKQVDLTFSPESSVAIARHAMKHNTGARGLRAVMGSVLLDPMFEIPRSDVMSVHITEDVVSGASSPVYIRGIPVSEAGTKRRLMSNINQNDDEFSHYSHKKNSLTIYHQNICGLANKINELKTFLHPNFPDILCLTELQLKQAQLELTHLEDCYFGSGFCTQNLRKGGVSVFVHGDLKLSKDNIMNFVKKNILKPVFPTENLIREPVKKPWITSEIEVMCQCKKAITEAKKSLV</sequence>
<dbReference type="InParanoid" id="A0A6L2PS08"/>
<evidence type="ECO:0000259" key="3">
    <source>
        <dbReference type="SMART" id="SM01086"/>
    </source>
</evidence>
<accession>A0A6L2PS08</accession>
<dbReference type="Gene3D" id="3.60.10.10">
    <property type="entry name" value="Endonuclease/exonuclease/phosphatase"/>
    <property type="match status" value="1"/>
</dbReference>
<comment type="caution">
    <text evidence="4">The sequence shown here is derived from an EMBL/GenBank/DDBJ whole genome shotgun (WGS) entry which is preliminary data.</text>
</comment>
<evidence type="ECO:0000313" key="4">
    <source>
        <dbReference type="EMBL" id="GFG34994.1"/>
    </source>
</evidence>
<dbReference type="InterPro" id="IPR027417">
    <property type="entry name" value="P-loop_NTPase"/>
</dbReference>
<dbReference type="SUPFAM" id="SSF52540">
    <property type="entry name" value="P-loop containing nucleoside triphosphate hydrolases"/>
    <property type="match status" value="1"/>
</dbReference>